<reference evidence="1" key="1">
    <citation type="submission" date="2020-05" db="EMBL/GenBank/DDBJ databases">
        <authorList>
            <person name="Chiriac C."/>
            <person name="Salcher M."/>
            <person name="Ghai R."/>
            <person name="Kavagutti S V."/>
        </authorList>
    </citation>
    <scope>NUCLEOTIDE SEQUENCE</scope>
</reference>
<name>A0A6J7L299_9ZZZZ</name>
<dbReference type="EMBL" id="CAFBNF010000328">
    <property type="protein sequence ID" value="CAB4962848.1"/>
    <property type="molecule type" value="Genomic_DNA"/>
</dbReference>
<protein>
    <submittedName>
        <fullName evidence="1">Unannotated protein</fullName>
    </submittedName>
</protein>
<evidence type="ECO:0000313" key="1">
    <source>
        <dbReference type="EMBL" id="CAB4962848.1"/>
    </source>
</evidence>
<gene>
    <name evidence="1" type="ORF">UFOPK3773_02110</name>
</gene>
<accession>A0A6J7L299</accession>
<dbReference type="AlphaFoldDB" id="A0A6J7L299"/>
<sequence>MAPPGKHVMSCFTMYTPYELKGSTWDAERENLGDTVQRTLESYFPGFSDLVLHREVVTPLDIERVTGLSEGNIYAGEYLAPQTYFFRPAPGYSDYRTPIEGYYQGGSGTHPGGCVSGAPGRFASQQVLKDIAAKA</sequence>
<proteinExistence type="predicted"/>
<organism evidence="1">
    <name type="scientific">freshwater metagenome</name>
    <dbReference type="NCBI Taxonomy" id="449393"/>
    <lineage>
        <taxon>unclassified sequences</taxon>
        <taxon>metagenomes</taxon>
        <taxon>ecological metagenomes</taxon>
    </lineage>
</organism>
<dbReference type="PANTHER" id="PTHR10668:SF103">
    <property type="entry name" value="PYRIDINE NUCLEOTIDE-DISULFIDE OXIDOREDUCTASE DOMAIN-CONTAINING PROTEIN 2"/>
    <property type="match status" value="1"/>
</dbReference>
<dbReference type="PANTHER" id="PTHR10668">
    <property type="entry name" value="PHYTOENE DEHYDROGENASE"/>
    <property type="match status" value="1"/>
</dbReference>